<sequence>MGAPSGPGWHGGRNKTIRHGEAMKKLQKIVIFCWAVLLPGCMLSTQERLQQVDNQAEQVGLHRAWVDGGSFDIWTASRLTQPEQPITVYIEGDGFAWVTRYRPSDDPTPHLPIAWQLAREDPAPNLLYLARPCQYSMAVQGKARGCRVPIWTHQRFSAEVLETMQSALLELLSRAHAESASLNLVGFSGGAAIAALLAESGRFNVRSLQTVSANLDHRALTRWHGVSEMQGSLNPMDGVAALRNIPQRHLVGAEDTITPPKLVAQVVQRIGHCATLSIYPDLTHGDTRWGAVWKQLPPMRPVCAAP</sequence>
<gene>
    <name evidence="1" type="ordered locus">Mmc1_3148</name>
</gene>
<protein>
    <recommendedName>
        <fullName evidence="3">Serine hydrolase FSH domain-containing protein</fullName>
    </recommendedName>
</protein>
<dbReference type="KEGG" id="mgm:Mmc1_3148"/>
<dbReference type="EMBL" id="CP000471">
    <property type="protein sequence ID" value="ABK45638.1"/>
    <property type="molecule type" value="Genomic_DNA"/>
</dbReference>
<evidence type="ECO:0000313" key="2">
    <source>
        <dbReference type="Proteomes" id="UP000002586"/>
    </source>
</evidence>
<organism evidence="1 2">
    <name type="scientific">Magnetococcus marinus (strain ATCC BAA-1437 / JCM 17883 / MC-1)</name>
    <dbReference type="NCBI Taxonomy" id="156889"/>
    <lineage>
        <taxon>Bacteria</taxon>
        <taxon>Pseudomonadati</taxon>
        <taxon>Pseudomonadota</taxon>
        <taxon>Magnetococcia</taxon>
        <taxon>Magnetococcales</taxon>
        <taxon>Magnetococcaceae</taxon>
        <taxon>Magnetococcus</taxon>
    </lineage>
</organism>
<evidence type="ECO:0000313" key="1">
    <source>
        <dbReference type="EMBL" id="ABK45638.1"/>
    </source>
</evidence>
<dbReference type="InterPro" id="IPR029058">
    <property type="entry name" value="AB_hydrolase_fold"/>
</dbReference>
<dbReference type="STRING" id="156889.Mmc1_3148"/>
<evidence type="ECO:0008006" key="3">
    <source>
        <dbReference type="Google" id="ProtNLM"/>
    </source>
</evidence>
<keyword evidence="2" id="KW-1185">Reference proteome</keyword>
<name>A0LCE5_MAGMM</name>
<dbReference type="Proteomes" id="UP000002586">
    <property type="component" value="Chromosome"/>
</dbReference>
<proteinExistence type="predicted"/>
<reference evidence="1 2" key="2">
    <citation type="journal article" date="2012" name="Int. J. Syst. Evol. Microbiol.">
        <title>Magnetococcus marinus gen. nov., sp. nov., a marine, magnetotactic bacterium that represents a novel lineage (Magnetococcaceae fam. nov.; Magnetococcales ord. nov.) at the base of the Alphaproteobacteria.</title>
        <authorList>
            <person name="Bazylinski D.A."/>
            <person name="Williams T.J."/>
            <person name="Lefevre C.T."/>
            <person name="Berg R.J."/>
            <person name="Zhang C.L."/>
            <person name="Bowser S.S."/>
            <person name="Dean A.J."/>
            <person name="Beveridge T.J."/>
        </authorList>
    </citation>
    <scope>NUCLEOTIDE SEQUENCE [LARGE SCALE GENOMIC DNA]</scope>
    <source>
        <strain evidence="2">ATCC BAA-1437 / JCM 17883 / MC-1</strain>
    </source>
</reference>
<dbReference type="AlphaFoldDB" id="A0LCE5"/>
<reference evidence="2" key="1">
    <citation type="journal article" date="2009" name="Appl. Environ. Microbiol.">
        <title>Complete genome sequence of the chemolithoautotrophic marine magnetotactic coccus strain MC-1.</title>
        <authorList>
            <person name="Schubbe S."/>
            <person name="Williams T.J."/>
            <person name="Xie G."/>
            <person name="Kiss H.E."/>
            <person name="Brettin T.S."/>
            <person name="Martinez D."/>
            <person name="Ross C.A."/>
            <person name="Schuler D."/>
            <person name="Cox B.L."/>
            <person name="Nealson K.H."/>
            <person name="Bazylinski D.A."/>
        </authorList>
    </citation>
    <scope>NUCLEOTIDE SEQUENCE [LARGE SCALE GENOMIC DNA]</scope>
    <source>
        <strain evidence="2">ATCC BAA-1437 / JCM 17883 / MC-1</strain>
    </source>
</reference>
<dbReference type="eggNOG" id="COG1073">
    <property type="taxonomic scope" value="Bacteria"/>
</dbReference>
<accession>A0LCE5</accession>
<dbReference type="SUPFAM" id="SSF53474">
    <property type="entry name" value="alpha/beta-Hydrolases"/>
    <property type="match status" value="1"/>
</dbReference>
<dbReference type="Gene3D" id="3.40.50.1820">
    <property type="entry name" value="alpha/beta hydrolase"/>
    <property type="match status" value="1"/>
</dbReference>
<dbReference type="HOGENOM" id="CLU_074075_0_0_5"/>